<dbReference type="GO" id="GO:0005975">
    <property type="term" value="P:carbohydrate metabolic process"/>
    <property type="evidence" value="ECO:0007669"/>
    <property type="project" value="InterPro"/>
</dbReference>
<dbReference type="RefSeq" id="WP_067560084.1">
    <property type="nucleotide sequence ID" value="NZ_LPXN01000168.1"/>
</dbReference>
<reference evidence="7 8" key="1">
    <citation type="submission" date="2015-12" db="EMBL/GenBank/DDBJ databases">
        <title>Genome sequence of Oceanibaculum pacificum MCCC 1A02656.</title>
        <authorList>
            <person name="Lu L."/>
            <person name="Lai Q."/>
            <person name="Shao Z."/>
            <person name="Qian P."/>
        </authorList>
    </citation>
    <scope>NUCLEOTIDE SEQUENCE [LARGE SCALE GENOMIC DNA]</scope>
    <source>
        <strain evidence="7 8">MCCC 1A02656</strain>
    </source>
</reference>
<keyword evidence="8" id="KW-1185">Reference proteome</keyword>
<evidence type="ECO:0000256" key="3">
    <source>
        <dbReference type="ARBA" id="ARBA00012663"/>
    </source>
</evidence>
<proteinExistence type="inferred from homology"/>
<comment type="catalytic activity">
    <reaction evidence="1">
        <text>Hydrolysis of terminal non-reducing N-acetyl-D-hexosamine residues in N-acetyl-beta-D-hexosaminides.</text>
        <dbReference type="EC" id="3.2.1.52"/>
    </reaction>
</comment>
<dbReference type="InterPro" id="IPR017853">
    <property type="entry name" value="GH"/>
</dbReference>
<organism evidence="7 8">
    <name type="scientific">Oceanibaculum pacificum</name>
    <dbReference type="NCBI Taxonomy" id="580166"/>
    <lineage>
        <taxon>Bacteria</taxon>
        <taxon>Pseudomonadati</taxon>
        <taxon>Pseudomonadota</taxon>
        <taxon>Alphaproteobacteria</taxon>
        <taxon>Rhodospirillales</taxon>
        <taxon>Oceanibaculaceae</taxon>
        <taxon>Oceanibaculum</taxon>
    </lineage>
</organism>
<comment type="similarity">
    <text evidence="2">Belongs to the glycosyl hydrolase 3 family.</text>
</comment>
<name>A0A154VBV7_9PROT</name>
<dbReference type="InterPro" id="IPR001764">
    <property type="entry name" value="Glyco_hydro_3_N"/>
</dbReference>
<evidence type="ECO:0000256" key="1">
    <source>
        <dbReference type="ARBA" id="ARBA00001231"/>
    </source>
</evidence>
<evidence type="ECO:0000259" key="6">
    <source>
        <dbReference type="Pfam" id="PF00933"/>
    </source>
</evidence>
<accession>A0A154VBV7</accession>
<evidence type="ECO:0000256" key="5">
    <source>
        <dbReference type="ARBA" id="ARBA00023295"/>
    </source>
</evidence>
<protein>
    <recommendedName>
        <fullName evidence="3">beta-N-acetylhexosaminidase</fullName>
        <ecNumber evidence="3">3.2.1.52</ecNumber>
    </recommendedName>
</protein>
<comment type="caution">
    <text evidence="7">The sequence shown here is derived from an EMBL/GenBank/DDBJ whole genome shotgun (WGS) entry which is preliminary data.</text>
</comment>
<dbReference type="OrthoDB" id="9786661at2"/>
<dbReference type="Proteomes" id="UP000076400">
    <property type="component" value="Unassembled WGS sequence"/>
</dbReference>
<evidence type="ECO:0000313" key="7">
    <source>
        <dbReference type="EMBL" id="KZC98836.1"/>
    </source>
</evidence>
<keyword evidence="5" id="KW-0326">Glycosidase</keyword>
<dbReference type="EC" id="3.2.1.52" evidence="3"/>
<dbReference type="PANTHER" id="PTHR30480:SF13">
    <property type="entry name" value="BETA-HEXOSAMINIDASE"/>
    <property type="match status" value="1"/>
</dbReference>
<dbReference type="GO" id="GO:0004563">
    <property type="term" value="F:beta-N-acetylhexosaminidase activity"/>
    <property type="evidence" value="ECO:0007669"/>
    <property type="project" value="UniProtKB-EC"/>
</dbReference>
<dbReference type="InterPro" id="IPR050226">
    <property type="entry name" value="NagZ_Beta-hexosaminidase"/>
</dbReference>
<dbReference type="EMBL" id="LPXN01000168">
    <property type="protein sequence ID" value="KZC98836.1"/>
    <property type="molecule type" value="Genomic_DNA"/>
</dbReference>
<sequence>MSTPSAVIFGLAGTTLSAAERALFKACDPAGFILFQRNCETPEQVAALTRELRACIGRENAPILIDQEGGRVQRLKPPHWRQAPPAGVFAKLYETDPEAAMEGAHLNARLIAEELSALGIDVDCAPVLDLLRPETHGIIGDRAYGAGLEAVAALGLAVANGLMAGGVLPVIKHIPGHGRATVDSHLELPVVAASRAELEQSDFGAFAALSEAPFGMTAHVVYSAIDPDRPATISKIMIEEVIRKTIGFGGCLMSDDIGMKALGGDYASRTRDCLDAGCDLVLHCSGDFVEMEQVAGAIRPLEGQAARRFARALRGLPEKTAFDRERALARLDTLLAA</sequence>
<keyword evidence="4" id="KW-0378">Hydrolase</keyword>
<dbReference type="AlphaFoldDB" id="A0A154VBV7"/>
<gene>
    <name evidence="7" type="ORF">AUP43_14585</name>
</gene>
<dbReference type="PANTHER" id="PTHR30480">
    <property type="entry name" value="BETA-HEXOSAMINIDASE-RELATED"/>
    <property type="match status" value="1"/>
</dbReference>
<dbReference type="Gene3D" id="3.20.20.300">
    <property type="entry name" value="Glycoside hydrolase, family 3, N-terminal domain"/>
    <property type="match status" value="1"/>
</dbReference>
<evidence type="ECO:0000313" key="8">
    <source>
        <dbReference type="Proteomes" id="UP000076400"/>
    </source>
</evidence>
<dbReference type="NCBIfam" id="NF003740">
    <property type="entry name" value="PRK05337.1"/>
    <property type="match status" value="1"/>
</dbReference>
<dbReference type="SUPFAM" id="SSF51445">
    <property type="entry name" value="(Trans)glycosidases"/>
    <property type="match status" value="1"/>
</dbReference>
<dbReference type="Pfam" id="PF00933">
    <property type="entry name" value="Glyco_hydro_3"/>
    <property type="match status" value="1"/>
</dbReference>
<dbReference type="GO" id="GO:0009254">
    <property type="term" value="P:peptidoglycan turnover"/>
    <property type="evidence" value="ECO:0007669"/>
    <property type="project" value="TreeGrafter"/>
</dbReference>
<dbReference type="InterPro" id="IPR036962">
    <property type="entry name" value="Glyco_hydro_3_N_sf"/>
</dbReference>
<dbReference type="STRING" id="580166.AUP43_14585"/>
<evidence type="ECO:0000256" key="2">
    <source>
        <dbReference type="ARBA" id="ARBA00005336"/>
    </source>
</evidence>
<evidence type="ECO:0000256" key="4">
    <source>
        <dbReference type="ARBA" id="ARBA00022801"/>
    </source>
</evidence>
<feature type="domain" description="Glycoside hydrolase family 3 N-terminal" evidence="6">
    <location>
        <begin position="17"/>
        <end position="302"/>
    </location>
</feature>